<protein>
    <submittedName>
        <fullName evidence="2">Uncharacterized protein</fullName>
    </submittedName>
</protein>
<dbReference type="RefSeq" id="XP_008818999.1">
    <property type="nucleotide sequence ID" value="XM_008820777.1"/>
</dbReference>
<evidence type="ECO:0000256" key="1">
    <source>
        <dbReference type="SAM" id="MobiDB-lite"/>
    </source>
</evidence>
<organism evidence="2 3">
    <name type="scientific">Plasmodium inui San Antonio 1</name>
    <dbReference type="NCBI Taxonomy" id="1237626"/>
    <lineage>
        <taxon>Eukaryota</taxon>
        <taxon>Sar</taxon>
        <taxon>Alveolata</taxon>
        <taxon>Apicomplexa</taxon>
        <taxon>Aconoidasida</taxon>
        <taxon>Haemosporida</taxon>
        <taxon>Plasmodiidae</taxon>
        <taxon>Plasmodium</taxon>
        <taxon>Plasmodium (Plasmodium)</taxon>
    </lineage>
</organism>
<reference evidence="2 3" key="1">
    <citation type="submission" date="2013-02" db="EMBL/GenBank/DDBJ databases">
        <title>The Genome Sequence of Plasmodium inui San Antonio 1.</title>
        <authorList>
            <consortium name="The Broad Institute Genome Sequencing Platform"/>
            <consortium name="The Broad Institute Genome Sequencing Center for Infectious Disease"/>
            <person name="Neafsey D."/>
            <person name="Cheeseman I."/>
            <person name="Volkman S."/>
            <person name="Adams J."/>
            <person name="Walker B."/>
            <person name="Young S.K."/>
            <person name="Zeng Q."/>
            <person name="Gargeya S."/>
            <person name="Fitzgerald M."/>
            <person name="Haas B."/>
            <person name="Abouelleil A."/>
            <person name="Alvarado L."/>
            <person name="Arachchi H.M."/>
            <person name="Berlin A.M."/>
            <person name="Chapman S.B."/>
            <person name="Dewar J."/>
            <person name="Goldberg J."/>
            <person name="Griggs A."/>
            <person name="Gujja S."/>
            <person name="Hansen M."/>
            <person name="Howarth C."/>
            <person name="Imamovic A."/>
            <person name="Larimer J."/>
            <person name="McCowan C."/>
            <person name="Murphy C."/>
            <person name="Neiman D."/>
            <person name="Pearson M."/>
            <person name="Priest M."/>
            <person name="Roberts A."/>
            <person name="Saif S."/>
            <person name="Shea T."/>
            <person name="Sisk P."/>
            <person name="Sykes S."/>
            <person name="Wortman J."/>
            <person name="Nusbaum C."/>
            <person name="Birren B."/>
        </authorList>
    </citation>
    <scope>NUCLEOTIDE SEQUENCE [LARGE SCALE GENOMIC DNA]</scope>
    <source>
        <strain evidence="2 3">San Antonio 1</strain>
    </source>
</reference>
<dbReference type="Proteomes" id="UP000030640">
    <property type="component" value="Unassembled WGS sequence"/>
</dbReference>
<dbReference type="GeneID" id="20040479"/>
<feature type="compositionally biased region" description="Polar residues" evidence="1">
    <location>
        <begin position="35"/>
        <end position="44"/>
    </location>
</feature>
<name>W7AGG9_9APIC</name>
<sequence>MLRFSGWIEEGIWRRKQETDTAESPPTRLRLKQLEQGTAKQEQQIPRDRWDSPLEGVKSSLKGMDMRSRLICQAIEVWMQNLQIDKNEKWEQKESSCQKEEVGFLFPGWREDKCPINRKNNQWSRLTRDISLMRSQAYHRNLAVCMDMMSIILTAYQNIERETSSWTLQGKDACEAIYDAFTTWGGKAVAEEVMSEWFNNPPKGTSRRRSLKVSEGNKARGEIWAEFFKEAGSYVTALQCYKNPAEANRWRTTCLRTRNNEGCEQMQGDVQQYEEKRAEESLRRIFVPQSGHGRVSRINKPPLAYFERGRQGYTSCLTTIVATGDNNEYSVSGF</sequence>
<evidence type="ECO:0000313" key="2">
    <source>
        <dbReference type="EMBL" id="EUD64406.1"/>
    </source>
</evidence>
<dbReference type="VEuPathDB" id="PlasmoDB:C922_05205"/>
<feature type="region of interest" description="Disordered" evidence="1">
    <location>
        <begin position="34"/>
        <end position="54"/>
    </location>
</feature>
<dbReference type="AlphaFoldDB" id="W7AGG9"/>
<gene>
    <name evidence="2" type="ORF">C922_05205</name>
</gene>
<accession>W7AGG9</accession>
<keyword evidence="3" id="KW-1185">Reference proteome</keyword>
<evidence type="ECO:0000313" key="3">
    <source>
        <dbReference type="Proteomes" id="UP000030640"/>
    </source>
</evidence>
<dbReference type="EMBL" id="KI965504">
    <property type="protein sequence ID" value="EUD64406.1"/>
    <property type="molecule type" value="Genomic_DNA"/>
</dbReference>
<proteinExistence type="predicted"/>